<dbReference type="PROSITE" id="PS51077">
    <property type="entry name" value="HTH_ICLR"/>
    <property type="match status" value="1"/>
</dbReference>
<keyword evidence="7" id="KW-1185">Reference proteome</keyword>
<dbReference type="Pfam" id="PF09339">
    <property type="entry name" value="HTH_IclR"/>
    <property type="match status" value="1"/>
</dbReference>
<dbReference type="InterPro" id="IPR036390">
    <property type="entry name" value="WH_DNA-bd_sf"/>
</dbReference>
<keyword evidence="2" id="KW-0238">DNA-binding</keyword>
<evidence type="ECO:0000256" key="3">
    <source>
        <dbReference type="ARBA" id="ARBA00023163"/>
    </source>
</evidence>
<keyword evidence="1" id="KW-0805">Transcription regulation</keyword>
<evidence type="ECO:0000259" key="5">
    <source>
        <dbReference type="PROSITE" id="PS51078"/>
    </source>
</evidence>
<sequence>MDKEADLLPPGPVQRDEPALAVADLPPGHPAELADEGRAQSRRDLVGGLEKGLLVIEAFDQERARLSISEVAQRAGLSRAAARRYLLTLAHLGYVDHDGKGFALSPRVLRLGQSYMHSARLPRVLQPELQRLAAAMQEATSAGVLDDAEVVSLAAATGGRVVSTTLQPGHRVPAYCTANGRVLLAMGPAEALDAWLERQQARHGLRPLTPRTLTQPDALRQELARVRNLGYALVDQEMELGLRTLAVPLRNHRGEVVAALNVSAIAARVSLETLRERFLPILLDAQQRLRPLL</sequence>
<accession>A0ABN6PGF6</accession>
<protein>
    <submittedName>
        <fullName evidence="6">IclR family transcriptional regulator</fullName>
    </submittedName>
</protein>
<dbReference type="RefSeq" id="WP_251972029.1">
    <property type="nucleotide sequence ID" value="NZ_AP025730.1"/>
</dbReference>
<evidence type="ECO:0000313" key="7">
    <source>
        <dbReference type="Proteomes" id="UP001057498"/>
    </source>
</evidence>
<dbReference type="Gene3D" id="1.10.10.10">
    <property type="entry name" value="Winged helix-like DNA-binding domain superfamily/Winged helix DNA-binding domain"/>
    <property type="match status" value="1"/>
</dbReference>
<evidence type="ECO:0000259" key="4">
    <source>
        <dbReference type="PROSITE" id="PS51077"/>
    </source>
</evidence>
<evidence type="ECO:0000313" key="6">
    <source>
        <dbReference type="EMBL" id="BDI03772.1"/>
    </source>
</evidence>
<dbReference type="InterPro" id="IPR012794">
    <property type="entry name" value="PcaR_PcaU"/>
</dbReference>
<dbReference type="InterPro" id="IPR014757">
    <property type="entry name" value="Tscrpt_reg_IclR_C"/>
</dbReference>
<dbReference type="InterPro" id="IPR036388">
    <property type="entry name" value="WH-like_DNA-bd_sf"/>
</dbReference>
<dbReference type="PANTHER" id="PTHR30136">
    <property type="entry name" value="HELIX-TURN-HELIX TRANSCRIPTIONAL REGULATOR, ICLR FAMILY"/>
    <property type="match status" value="1"/>
</dbReference>
<keyword evidence="3" id="KW-0804">Transcription</keyword>
<evidence type="ECO:0000256" key="2">
    <source>
        <dbReference type="ARBA" id="ARBA00023125"/>
    </source>
</evidence>
<evidence type="ECO:0000256" key="1">
    <source>
        <dbReference type="ARBA" id="ARBA00023015"/>
    </source>
</evidence>
<gene>
    <name evidence="6" type="ORF">CATMQ487_07420</name>
</gene>
<organism evidence="6 7">
    <name type="scientific">Sphaerotilus microaerophilus</name>
    <dbReference type="NCBI Taxonomy" id="2914710"/>
    <lineage>
        <taxon>Bacteria</taxon>
        <taxon>Pseudomonadati</taxon>
        <taxon>Pseudomonadota</taxon>
        <taxon>Betaproteobacteria</taxon>
        <taxon>Burkholderiales</taxon>
        <taxon>Sphaerotilaceae</taxon>
        <taxon>Sphaerotilus</taxon>
    </lineage>
</organism>
<dbReference type="SUPFAM" id="SSF46785">
    <property type="entry name" value="Winged helix' DNA-binding domain"/>
    <property type="match status" value="1"/>
</dbReference>
<reference evidence="6" key="1">
    <citation type="submission" date="2022-04" db="EMBL/GenBank/DDBJ databases">
        <title>Whole genome sequence of Sphaerotilus sp. FB-5.</title>
        <authorList>
            <person name="Takeda M."/>
            <person name="Narihara S."/>
            <person name="Akimoto M."/>
            <person name="Akimoto R."/>
            <person name="Nishiyashiki S."/>
            <person name="Murakami T."/>
        </authorList>
    </citation>
    <scope>NUCLEOTIDE SEQUENCE</scope>
    <source>
        <strain evidence="6">FB-5</strain>
    </source>
</reference>
<dbReference type="InterPro" id="IPR050707">
    <property type="entry name" value="HTH_MetabolicPath_Reg"/>
</dbReference>
<name>A0ABN6PGF6_9BURK</name>
<dbReference type="SUPFAM" id="SSF55781">
    <property type="entry name" value="GAF domain-like"/>
    <property type="match status" value="1"/>
</dbReference>
<dbReference type="Pfam" id="PF01614">
    <property type="entry name" value="IclR_C"/>
    <property type="match status" value="1"/>
</dbReference>
<dbReference type="NCBIfam" id="TIGR02431">
    <property type="entry name" value="pcaR_pcaU"/>
    <property type="match status" value="1"/>
</dbReference>
<proteinExistence type="predicted"/>
<feature type="domain" description="IclR-ED" evidence="5">
    <location>
        <begin position="107"/>
        <end position="293"/>
    </location>
</feature>
<dbReference type="PANTHER" id="PTHR30136:SF34">
    <property type="entry name" value="TRANSCRIPTIONAL REGULATOR"/>
    <property type="match status" value="1"/>
</dbReference>
<dbReference type="PROSITE" id="PS51078">
    <property type="entry name" value="ICLR_ED"/>
    <property type="match status" value="1"/>
</dbReference>
<dbReference type="InterPro" id="IPR029016">
    <property type="entry name" value="GAF-like_dom_sf"/>
</dbReference>
<dbReference type="EMBL" id="AP025730">
    <property type="protein sequence ID" value="BDI03772.1"/>
    <property type="molecule type" value="Genomic_DNA"/>
</dbReference>
<feature type="domain" description="HTH iclR-type" evidence="4">
    <location>
        <begin position="46"/>
        <end position="106"/>
    </location>
</feature>
<dbReference type="Gene3D" id="3.30.450.40">
    <property type="match status" value="1"/>
</dbReference>
<dbReference type="InterPro" id="IPR005471">
    <property type="entry name" value="Tscrpt_reg_IclR_N"/>
</dbReference>
<dbReference type="Proteomes" id="UP001057498">
    <property type="component" value="Chromosome"/>
</dbReference>
<dbReference type="SMART" id="SM00346">
    <property type="entry name" value="HTH_ICLR"/>
    <property type="match status" value="1"/>
</dbReference>